<evidence type="ECO:0000259" key="2">
    <source>
        <dbReference type="Pfam" id="PF13966"/>
    </source>
</evidence>
<proteinExistence type="predicted"/>
<dbReference type="InterPro" id="IPR026960">
    <property type="entry name" value="RVT-Znf"/>
</dbReference>
<reference evidence="3" key="1">
    <citation type="journal article" date="2023" name="bioRxiv">
        <title>Improved chromosome-level genome assembly for marigold (Tagetes erecta).</title>
        <authorList>
            <person name="Jiang F."/>
            <person name="Yuan L."/>
            <person name="Wang S."/>
            <person name="Wang H."/>
            <person name="Xu D."/>
            <person name="Wang A."/>
            <person name="Fan W."/>
        </authorList>
    </citation>
    <scope>NUCLEOTIDE SEQUENCE</scope>
    <source>
        <strain evidence="3">WSJ</strain>
        <tissue evidence="3">Leaf</tissue>
    </source>
</reference>
<evidence type="ECO:0000313" key="4">
    <source>
        <dbReference type="Proteomes" id="UP001229421"/>
    </source>
</evidence>
<comment type="caution">
    <text evidence="3">The sequence shown here is derived from an EMBL/GenBank/DDBJ whole genome shotgun (WGS) entry which is preliminary data.</text>
</comment>
<dbReference type="PANTHER" id="PTHR33116:SF84">
    <property type="entry name" value="RNA-DIRECTED DNA POLYMERASE"/>
    <property type="match status" value="1"/>
</dbReference>
<feature type="region of interest" description="Disordered" evidence="1">
    <location>
        <begin position="1"/>
        <end position="24"/>
    </location>
</feature>
<sequence length="585" mass="68219">MSNKFESLSTDPGPSKRGLEDLDTLEGEEIYNETDAFMKEDICTVKPDSEGASTPGEEDDLFLFARGEVHSCRILLKGLEEFKNGSGLTTSVAKSTVFFCQVPQRVKRAILAIMPFDEGKLPVKYLGVPLISTNLVASNCKILIEKVDRRIDDWKNKSLSFAGRLQLIVSVISSMYVYWASVLVLPSSTVKELEQKMKGFLWQKNSNERAKSKVAWSDVCLPKTEGGLGIRKISDVNRSLISYHLWSIIIHRKSLWVDWIYDHKLKGRSIWDVTPKAKMTWSWRKILQIRELIRPHIRQKIGNGRDTFAWSDNWCNQSPLNRFITPRDIYNAGFSLHAKVADLVSNMNWKWPVAWYDLFPVLIHVHVPVISTNRKDVTIWHDMHGEERTFSTMMVWDTIRQRKQLINWYNVVWFTHCIPRHAFHAWLVCQNKLNTQDRMKKWNMNMSCCPLCMRNIDSHEHLFFECAFANQVWKAIRVFTDMVQVDGKWEDIVQFFISRGEWKSISSIVDRLVLGAAAYYVWQERNARLFENDKRTPTQISNVILKTVRMRLLSIRMKDSITTRRIMAKWDILKTKEANRMDDKG</sequence>
<keyword evidence="4" id="KW-1185">Reference proteome</keyword>
<evidence type="ECO:0000256" key="1">
    <source>
        <dbReference type="SAM" id="MobiDB-lite"/>
    </source>
</evidence>
<feature type="domain" description="Reverse transcriptase zinc-binding" evidence="2">
    <location>
        <begin position="390"/>
        <end position="473"/>
    </location>
</feature>
<dbReference type="PANTHER" id="PTHR33116">
    <property type="entry name" value="REVERSE TRANSCRIPTASE ZINC-BINDING DOMAIN-CONTAINING PROTEIN-RELATED-RELATED"/>
    <property type="match status" value="1"/>
</dbReference>
<dbReference type="EMBL" id="JAUHHV010000005">
    <property type="protein sequence ID" value="KAK1424620.1"/>
    <property type="molecule type" value="Genomic_DNA"/>
</dbReference>
<feature type="compositionally biased region" description="Polar residues" evidence="1">
    <location>
        <begin position="1"/>
        <end position="12"/>
    </location>
</feature>
<evidence type="ECO:0000313" key="3">
    <source>
        <dbReference type="EMBL" id="KAK1424620.1"/>
    </source>
</evidence>
<accession>A0AAD8NQK1</accession>
<name>A0AAD8NQK1_TARER</name>
<organism evidence="3 4">
    <name type="scientific">Tagetes erecta</name>
    <name type="common">African marigold</name>
    <dbReference type="NCBI Taxonomy" id="13708"/>
    <lineage>
        <taxon>Eukaryota</taxon>
        <taxon>Viridiplantae</taxon>
        <taxon>Streptophyta</taxon>
        <taxon>Embryophyta</taxon>
        <taxon>Tracheophyta</taxon>
        <taxon>Spermatophyta</taxon>
        <taxon>Magnoliopsida</taxon>
        <taxon>eudicotyledons</taxon>
        <taxon>Gunneridae</taxon>
        <taxon>Pentapetalae</taxon>
        <taxon>asterids</taxon>
        <taxon>campanulids</taxon>
        <taxon>Asterales</taxon>
        <taxon>Asteraceae</taxon>
        <taxon>Asteroideae</taxon>
        <taxon>Heliantheae alliance</taxon>
        <taxon>Tageteae</taxon>
        <taxon>Tagetes</taxon>
    </lineage>
</organism>
<dbReference type="AlphaFoldDB" id="A0AAD8NQK1"/>
<dbReference type="Pfam" id="PF13966">
    <property type="entry name" value="zf-RVT"/>
    <property type="match status" value="1"/>
</dbReference>
<protein>
    <recommendedName>
        <fullName evidence="2">Reverse transcriptase zinc-binding domain-containing protein</fullName>
    </recommendedName>
</protein>
<gene>
    <name evidence="3" type="ORF">QVD17_19953</name>
</gene>
<dbReference type="Proteomes" id="UP001229421">
    <property type="component" value="Unassembled WGS sequence"/>
</dbReference>